<evidence type="ECO:0000313" key="1">
    <source>
        <dbReference type="EMBL" id="KRX06899.1"/>
    </source>
</evidence>
<comment type="caution">
    <text evidence="1">The sequence shown here is derived from an EMBL/GenBank/DDBJ whole genome shotgun (WGS) entry which is preliminary data.</text>
</comment>
<sequence>MDLQKNKSNTAQLKLPGGLVFQPITDDLAEKCAEVAARAYSSMNPLAIAIGKTYEEEKARLYNNIKNHQKCPFSHVLLDGEEIVAVNFSSKFSECYLGKVANDEIDIEAPEYTEKQKFVMRIYKQIFNKEEFGDYDYLFQIYAKNPDYKKKTDCLVQYTQIFHYMCCYFGGVEELSFCTNKKMLQFLTKRLEAKTWAQVEDPQKLVFEGKNCFEGVEHATLAIITFGMISQPLPEYENIRDDVIQYCEDLNMEPNYKLKPENKKQADLYMEKYVEQKQKNIEKQIEEQAKELEQVQIQDQQDQQVELTA</sequence>
<accession>A0A0V0QWY2</accession>
<proteinExistence type="predicted"/>
<dbReference type="Gene3D" id="3.40.630.30">
    <property type="match status" value="1"/>
</dbReference>
<dbReference type="AlphaFoldDB" id="A0A0V0QWY2"/>
<dbReference type="InParanoid" id="A0A0V0QWY2"/>
<protein>
    <submittedName>
        <fullName evidence="1">Uncharacterized protein</fullName>
    </submittedName>
</protein>
<gene>
    <name evidence="1" type="ORF">PPERSA_11544</name>
</gene>
<keyword evidence="2" id="KW-1185">Reference proteome</keyword>
<dbReference type="EMBL" id="LDAU01000091">
    <property type="protein sequence ID" value="KRX06899.1"/>
    <property type="molecule type" value="Genomic_DNA"/>
</dbReference>
<name>A0A0V0QWY2_PSEPJ</name>
<organism evidence="1 2">
    <name type="scientific">Pseudocohnilembus persalinus</name>
    <name type="common">Ciliate</name>
    <dbReference type="NCBI Taxonomy" id="266149"/>
    <lineage>
        <taxon>Eukaryota</taxon>
        <taxon>Sar</taxon>
        <taxon>Alveolata</taxon>
        <taxon>Ciliophora</taxon>
        <taxon>Intramacronucleata</taxon>
        <taxon>Oligohymenophorea</taxon>
        <taxon>Scuticociliatia</taxon>
        <taxon>Philasterida</taxon>
        <taxon>Pseudocohnilembidae</taxon>
        <taxon>Pseudocohnilembus</taxon>
    </lineage>
</organism>
<reference evidence="1 2" key="1">
    <citation type="journal article" date="2015" name="Sci. Rep.">
        <title>Genome of the facultative scuticociliatosis pathogen Pseudocohnilembus persalinus provides insight into its virulence through horizontal gene transfer.</title>
        <authorList>
            <person name="Xiong J."/>
            <person name="Wang G."/>
            <person name="Cheng J."/>
            <person name="Tian M."/>
            <person name="Pan X."/>
            <person name="Warren A."/>
            <person name="Jiang C."/>
            <person name="Yuan D."/>
            <person name="Miao W."/>
        </authorList>
    </citation>
    <scope>NUCLEOTIDE SEQUENCE [LARGE SCALE GENOMIC DNA]</scope>
    <source>
        <strain evidence="1">36N120E</strain>
    </source>
</reference>
<evidence type="ECO:0000313" key="2">
    <source>
        <dbReference type="Proteomes" id="UP000054937"/>
    </source>
</evidence>
<dbReference type="Proteomes" id="UP000054937">
    <property type="component" value="Unassembled WGS sequence"/>
</dbReference>